<organism evidence="1 2">
    <name type="scientific">Parasedimentitalea marina</name>
    <dbReference type="NCBI Taxonomy" id="2483033"/>
    <lineage>
        <taxon>Bacteria</taxon>
        <taxon>Pseudomonadati</taxon>
        <taxon>Pseudomonadota</taxon>
        <taxon>Alphaproteobacteria</taxon>
        <taxon>Rhodobacterales</taxon>
        <taxon>Paracoccaceae</taxon>
        <taxon>Parasedimentitalea</taxon>
    </lineage>
</organism>
<dbReference type="EMBL" id="CP033219">
    <property type="protein sequence ID" value="AZV76861.1"/>
    <property type="molecule type" value="Genomic_DNA"/>
</dbReference>
<dbReference type="Pfam" id="PF11750">
    <property type="entry name" value="DUF3307"/>
    <property type="match status" value="1"/>
</dbReference>
<dbReference type="InterPro" id="IPR021737">
    <property type="entry name" value="Phage_phiKZ_Orf197"/>
</dbReference>
<evidence type="ECO:0000313" key="1">
    <source>
        <dbReference type="EMBL" id="AZV76861.1"/>
    </source>
</evidence>
<reference evidence="1 2" key="1">
    <citation type="submission" date="2018-10" db="EMBL/GenBank/DDBJ databases">
        <title>Parasedimentitalea marina sp. nov., a psychrophilic bacterium isolated from deep seawater of the New Britain Trench.</title>
        <authorList>
            <person name="Cao J."/>
        </authorList>
    </citation>
    <scope>NUCLEOTIDE SEQUENCE [LARGE SCALE GENOMIC DNA]</scope>
    <source>
        <strain evidence="1 2">W43</strain>
    </source>
</reference>
<proteinExistence type="predicted"/>
<dbReference type="Proteomes" id="UP000283063">
    <property type="component" value="Chromosome"/>
</dbReference>
<evidence type="ECO:0000313" key="2">
    <source>
        <dbReference type="Proteomes" id="UP000283063"/>
    </source>
</evidence>
<gene>
    <name evidence="1" type="ORF">EBB79_02415</name>
</gene>
<dbReference type="KEGG" id="sedi:EBB79_02415"/>
<keyword evidence="2" id="KW-1185">Reference proteome</keyword>
<name>A0A3T0MYM2_9RHOB</name>
<dbReference type="OrthoDB" id="8536716at2"/>
<dbReference type="AlphaFoldDB" id="A0A3T0MYM2"/>
<accession>A0A3T0MYM2</accession>
<sequence length="106" mass="11331">MKLDVLALMIFAHALADYPLQGDFLARAKNHTAPICGVPWYHALAAHCTIHGGFVGIITGSLALGLAEFVIHAATDYAKCSGRISYNTDQAIHIGCKVVWASILVI</sequence>
<protein>
    <submittedName>
        <fullName evidence="1">DUF3307 domain-containing protein</fullName>
    </submittedName>
</protein>